<name>A0A9Q5X6J1_9BACT</name>
<protein>
    <submittedName>
        <fullName evidence="1">Uncharacterized protein</fullName>
    </submittedName>
</protein>
<dbReference type="Proteomes" id="UP000195975">
    <property type="component" value="Unassembled WGS sequence"/>
</dbReference>
<evidence type="ECO:0000313" key="1">
    <source>
        <dbReference type="EMBL" id="OUO01954.1"/>
    </source>
</evidence>
<accession>A0A9Q5X6J1</accession>
<gene>
    <name evidence="1" type="ORF">B5F96_17295</name>
</gene>
<sequence length="62" mass="7764">MKRNLLFHLIFCIFDASTICFRQCRVYIRQRQRYFRQCRKHTRHCQKQITLASDIGYMVRKH</sequence>
<dbReference type="EMBL" id="NFIJ01000030">
    <property type="protein sequence ID" value="OUO01954.1"/>
    <property type="molecule type" value="Genomic_DNA"/>
</dbReference>
<organism evidence="1 2">
    <name type="scientific">Parabacteroides johnsonii</name>
    <dbReference type="NCBI Taxonomy" id="387661"/>
    <lineage>
        <taxon>Bacteria</taxon>
        <taxon>Pseudomonadati</taxon>
        <taxon>Bacteroidota</taxon>
        <taxon>Bacteroidia</taxon>
        <taxon>Bacteroidales</taxon>
        <taxon>Tannerellaceae</taxon>
        <taxon>Parabacteroides</taxon>
    </lineage>
</organism>
<reference evidence="2" key="1">
    <citation type="submission" date="2017-04" db="EMBL/GenBank/DDBJ databases">
        <title>Function of individual gut microbiota members based on whole genome sequencing of pure cultures obtained from chicken caecum.</title>
        <authorList>
            <person name="Medvecky M."/>
            <person name="Cejkova D."/>
            <person name="Polansky O."/>
            <person name="Karasova D."/>
            <person name="Kubasova T."/>
            <person name="Cizek A."/>
            <person name="Rychlik I."/>
        </authorList>
    </citation>
    <scope>NUCLEOTIDE SEQUENCE [LARGE SCALE GENOMIC DNA]</scope>
    <source>
        <strain evidence="2">An42</strain>
    </source>
</reference>
<comment type="caution">
    <text evidence="1">The sequence shown here is derived from an EMBL/GenBank/DDBJ whole genome shotgun (WGS) entry which is preliminary data.</text>
</comment>
<evidence type="ECO:0000313" key="2">
    <source>
        <dbReference type="Proteomes" id="UP000195975"/>
    </source>
</evidence>
<proteinExistence type="predicted"/>
<dbReference type="AlphaFoldDB" id="A0A9Q5X6J1"/>